<feature type="binding site" evidence="4">
    <location>
        <position position="248"/>
    </location>
    <ligand>
        <name>S-adenosyl-L-methionine</name>
        <dbReference type="ChEBI" id="CHEBI:59789"/>
    </ligand>
</feature>
<dbReference type="Gene3D" id="2.40.50.1070">
    <property type="match status" value="1"/>
</dbReference>
<dbReference type="InterPro" id="IPR010280">
    <property type="entry name" value="U5_MeTrfase_fam"/>
</dbReference>
<comment type="caution">
    <text evidence="6">The sequence shown here is derived from an EMBL/GenBank/DDBJ whole genome shotgun (WGS) entry which is preliminary data.</text>
</comment>
<dbReference type="PROSITE" id="PS01231">
    <property type="entry name" value="TRMA_2"/>
    <property type="match status" value="1"/>
</dbReference>
<evidence type="ECO:0000256" key="5">
    <source>
        <dbReference type="PROSITE-ProRule" id="PRU10015"/>
    </source>
</evidence>
<dbReference type="FunFam" id="2.40.50.1070:FF:000003">
    <property type="entry name" value="23S rRNA (Uracil-5-)-methyltransferase RumA"/>
    <property type="match status" value="1"/>
</dbReference>
<feature type="active site" description="Nucleophile" evidence="4">
    <location>
        <position position="380"/>
    </location>
</feature>
<keyword evidence="7" id="KW-1185">Reference proteome</keyword>
<feature type="active site" evidence="5">
    <location>
        <position position="380"/>
    </location>
</feature>
<dbReference type="PANTHER" id="PTHR11061:SF30">
    <property type="entry name" value="TRNA (URACIL(54)-C(5))-METHYLTRANSFERASE"/>
    <property type="match status" value="1"/>
</dbReference>
<feature type="binding site" evidence="4">
    <location>
        <position position="277"/>
    </location>
    <ligand>
        <name>S-adenosyl-L-methionine</name>
        <dbReference type="ChEBI" id="CHEBI:59789"/>
    </ligand>
</feature>
<accession>A0A7X9UA70</accession>
<evidence type="ECO:0000256" key="3">
    <source>
        <dbReference type="ARBA" id="ARBA00022691"/>
    </source>
</evidence>
<dbReference type="EC" id="2.1.1.190" evidence="6"/>
<evidence type="ECO:0000256" key="1">
    <source>
        <dbReference type="ARBA" id="ARBA00022603"/>
    </source>
</evidence>
<evidence type="ECO:0000256" key="2">
    <source>
        <dbReference type="ARBA" id="ARBA00022679"/>
    </source>
</evidence>
<dbReference type="EMBL" id="JABBCP010000001">
    <property type="protein sequence ID" value="NMF54790.1"/>
    <property type="molecule type" value="Genomic_DNA"/>
</dbReference>
<dbReference type="PROSITE" id="PS01230">
    <property type="entry name" value="TRMA_1"/>
    <property type="match status" value="1"/>
</dbReference>
<dbReference type="SUPFAM" id="SSF53335">
    <property type="entry name" value="S-adenosyl-L-methionine-dependent methyltransferases"/>
    <property type="match status" value="1"/>
</dbReference>
<dbReference type="Proteomes" id="UP000546970">
    <property type="component" value="Unassembled WGS sequence"/>
</dbReference>
<dbReference type="InterPro" id="IPR030391">
    <property type="entry name" value="MeTrfase_TrmA_CS"/>
</dbReference>
<name>A0A7X9UA70_9ACTN</name>
<protein>
    <submittedName>
        <fullName evidence="6">23S rRNA (Uracil(1939)-C(5))-methyltransferase RlmD</fullName>
        <ecNumber evidence="6">2.1.1.190</ecNumber>
    </submittedName>
</protein>
<gene>
    <name evidence="6" type="primary">rlmD</name>
    <name evidence="6" type="ORF">HF320_00335</name>
</gene>
<feature type="binding site" evidence="4">
    <location>
        <position position="353"/>
    </location>
    <ligand>
        <name>S-adenosyl-L-methionine</name>
        <dbReference type="ChEBI" id="CHEBI:59789"/>
    </ligand>
</feature>
<dbReference type="Pfam" id="PF05958">
    <property type="entry name" value="tRNA_U5-meth_tr"/>
    <property type="match status" value="1"/>
</dbReference>
<dbReference type="RefSeq" id="WP_169276585.1">
    <property type="nucleotide sequence ID" value="NZ_JABBCP010000001.1"/>
</dbReference>
<dbReference type="GO" id="GO:0070041">
    <property type="term" value="F:rRNA (uridine-C5-)-methyltransferase activity"/>
    <property type="evidence" value="ECO:0007669"/>
    <property type="project" value="TreeGrafter"/>
</dbReference>
<dbReference type="InterPro" id="IPR030390">
    <property type="entry name" value="MeTrfase_TrmA_AS"/>
</dbReference>
<proteinExistence type="inferred from homology"/>
<evidence type="ECO:0000256" key="4">
    <source>
        <dbReference type="PROSITE-ProRule" id="PRU01024"/>
    </source>
</evidence>
<organism evidence="6 7">
    <name type="scientific">Collinsella acetigenes</name>
    <dbReference type="NCBI Taxonomy" id="2713419"/>
    <lineage>
        <taxon>Bacteria</taxon>
        <taxon>Bacillati</taxon>
        <taxon>Actinomycetota</taxon>
        <taxon>Coriobacteriia</taxon>
        <taxon>Coriobacteriales</taxon>
        <taxon>Coriobacteriaceae</taxon>
        <taxon>Collinsella</taxon>
    </lineage>
</organism>
<feature type="binding site" evidence="4">
    <location>
        <position position="304"/>
    </location>
    <ligand>
        <name>S-adenosyl-L-methionine</name>
        <dbReference type="ChEBI" id="CHEBI:59789"/>
    </ligand>
</feature>
<dbReference type="AlphaFoldDB" id="A0A7X9UA70"/>
<keyword evidence="1 4" id="KW-0489">Methyltransferase</keyword>
<reference evidence="6 7" key="1">
    <citation type="submission" date="2020-04" db="EMBL/GenBank/DDBJ databases">
        <title>Collinsella sp. KGMB02528 nov., an anaerobic actinobacterium isolated from human feces.</title>
        <authorList>
            <person name="Han K.-I."/>
            <person name="Eom M.K."/>
            <person name="Kim J.-S."/>
            <person name="Lee K.C."/>
            <person name="Suh M.K."/>
            <person name="Park S.-H."/>
            <person name="Lee J.H."/>
            <person name="Kang S.W."/>
            <person name="Park J.-E."/>
            <person name="Oh B.S."/>
            <person name="Yu S.Y."/>
            <person name="Choi S.-H."/>
            <person name="Lee D.H."/>
            <person name="Yoon H."/>
            <person name="Kim B.-Y."/>
            <person name="Lee J.H."/>
            <person name="Lee J.-S."/>
        </authorList>
    </citation>
    <scope>NUCLEOTIDE SEQUENCE [LARGE SCALE GENOMIC DNA]</scope>
    <source>
        <strain evidence="6 7">KGMB02528</strain>
    </source>
</reference>
<evidence type="ECO:0000313" key="7">
    <source>
        <dbReference type="Proteomes" id="UP000546970"/>
    </source>
</evidence>
<dbReference type="NCBIfam" id="TIGR00479">
    <property type="entry name" value="rumA"/>
    <property type="match status" value="1"/>
</dbReference>
<sequence length="523" mass="58065">MNRRLPHTDTHDHATSKISCEGPCPVMRACGGCEWLNLPYRKQLTRKQHAMEELFGPLIAELDLDCSVEPVRGMGANAGDTGKIASPRGFRHKAASPFAPTGKNHIASGFFARGTHRIVGVPDCCVEAPGARAILNSVARAAEACHIPAYEEDQCRGLLRYAIVRMGYHTDEVMLTIVTRERRMPHYRQFITALQNIDERITIVAQNINPKMTNAILGGESHILAGRARMRDRLLSCTFEISPTAFYQTNPEQTEVLYQLAIDGMDLKPGDVLLDAYCGSGTIGMCAAAEAKAAGVDITLLGIERNHFGVRDAVRNAEVNDLCDRSRFIEADATEYLQHAARRGEHVDVLALDPPRAGSTPAFIEAACAMAPRRIVYISCNPYTQERDLRLFAQGGYRMIRMTPVDMFPHTSHVETVAVLTREKSVKSYAYVNISPSELGMGGKVKKPTYKQIQEYVLKNHGLKVSSLYIANLKDELGLDKQFSYEEAEMSAEKRPKCPPEKREAILDAFRHFGLIGEDETEK</sequence>
<keyword evidence="3 4" id="KW-0949">S-adenosyl-L-methionine</keyword>
<dbReference type="PROSITE" id="PS51687">
    <property type="entry name" value="SAM_MT_RNA_M5U"/>
    <property type="match status" value="1"/>
</dbReference>
<evidence type="ECO:0000313" key="6">
    <source>
        <dbReference type="EMBL" id="NMF54790.1"/>
    </source>
</evidence>
<dbReference type="GO" id="GO:0070475">
    <property type="term" value="P:rRNA base methylation"/>
    <property type="evidence" value="ECO:0007669"/>
    <property type="project" value="TreeGrafter"/>
</dbReference>
<comment type="similarity">
    <text evidence="4">Belongs to the class I-like SAM-binding methyltransferase superfamily. RNA M5U methyltransferase family.</text>
</comment>
<keyword evidence="2 4" id="KW-0808">Transferase</keyword>
<dbReference type="InterPro" id="IPR029063">
    <property type="entry name" value="SAM-dependent_MTases_sf"/>
</dbReference>
<dbReference type="Gene3D" id="3.40.50.150">
    <property type="entry name" value="Vaccinia Virus protein VP39"/>
    <property type="match status" value="1"/>
</dbReference>
<dbReference type="PANTHER" id="PTHR11061">
    <property type="entry name" value="RNA M5U METHYLTRANSFERASE"/>
    <property type="match status" value="1"/>
</dbReference>